<dbReference type="EMBL" id="CP124591">
    <property type="protein sequence ID" value="WZE70692.1"/>
    <property type="molecule type" value="Genomic_DNA"/>
</dbReference>
<evidence type="ECO:0000313" key="7">
    <source>
        <dbReference type="EMBL" id="WZE70692.1"/>
    </source>
</evidence>
<organism evidence="7 8">
    <name type="scientific">Macrococcus psychrotolerans</name>
    <dbReference type="NCBI Taxonomy" id="3039389"/>
    <lineage>
        <taxon>Bacteria</taxon>
        <taxon>Bacillati</taxon>
        <taxon>Bacillota</taxon>
        <taxon>Bacilli</taxon>
        <taxon>Bacillales</taxon>
        <taxon>Staphylococcaceae</taxon>
        <taxon>Macrococcus</taxon>
    </lineage>
</organism>
<dbReference type="GO" id="GO:0008932">
    <property type="term" value="F:lytic endotransglycosylase activity"/>
    <property type="evidence" value="ECO:0007669"/>
    <property type="project" value="TreeGrafter"/>
</dbReference>
<dbReference type="KEGG" id="mpsh:QA539_09415"/>
<evidence type="ECO:0000256" key="1">
    <source>
        <dbReference type="ARBA" id="ARBA00022801"/>
    </source>
</evidence>
<sequence>MKKITALTGMAILATGISAQADAKEHTVTYGESLWSIADKYDTTVERIKKINKIESDIILPNQKLEVLVKGKYEVQKGDTLEKIAKKFDTKVADLKRWNNIETNKNLKVGKLIVVDKEEKRQIVTQTAAQQAPVTVQQPVAYQAPVVKAPEQTAKPAAQQPVEQPVQQVAQEQVAQPVAQKPVQQAPVQQVAQKPVEQAPVQQAAQKPVQQAAPAGNSSMDAHLRVIAQRESGGNPNAVNASGYYGLFQFSPSTWASVGGTGNPANASVEEQWKRARILYQTAGASQWSTAY</sequence>
<dbReference type="PROSITE" id="PS51782">
    <property type="entry name" value="LYSM"/>
    <property type="match status" value="2"/>
</dbReference>
<evidence type="ECO:0000313" key="5">
    <source>
        <dbReference type="EMBL" id="WZE66470.1"/>
    </source>
</evidence>
<keyword evidence="1" id="KW-0378">Hydrolase</keyword>
<dbReference type="InterPro" id="IPR010618">
    <property type="entry name" value="RPF"/>
</dbReference>
<dbReference type="CDD" id="cd13925">
    <property type="entry name" value="RPF"/>
    <property type="match status" value="1"/>
</dbReference>
<dbReference type="SMART" id="SM00257">
    <property type="entry name" value="LysM"/>
    <property type="match status" value="2"/>
</dbReference>
<dbReference type="Pfam" id="PF06737">
    <property type="entry name" value="Transglycosylas"/>
    <property type="match status" value="1"/>
</dbReference>
<dbReference type="SUPFAM" id="SSF54106">
    <property type="entry name" value="LysM domain"/>
    <property type="match status" value="2"/>
</dbReference>
<dbReference type="InterPro" id="IPR018392">
    <property type="entry name" value="LysM"/>
</dbReference>
<keyword evidence="8" id="KW-1185">Reference proteome</keyword>
<feature type="domain" description="LysM" evidence="4">
    <location>
        <begin position="71"/>
        <end position="115"/>
    </location>
</feature>
<evidence type="ECO:0000259" key="4">
    <source>
        <dbReference type="PROSITE" id="PS51782"/>
    </source>
</evidence>
<name>A0AAU6RKL6_9STAP</name>
<keyword evidence="2" id="KW-0326">Glycosidase</keyword>
<dbReference type="CDD" id="cd00118">
    <property type="entry name" value="LysM"/>
    <property type="match status" value="2"/>
</dbReference>
<dbReference type="AlphaFoldDB" id="A0AAU6RKL6"/>
<dbReference type="SUPFAM" id="SSF53955">
    <property type="entry name" value="Lysozyme-like"/>
    <property type="match status" value="1"/>
</dbReference>
<feature type="chain" id="PRO_5044713060" evidence="3">
    <location>
        <begin position="22"/>
        <end position="292"/>
    </location>
</feature>
<gene>
    <name evidence="7" type="ORF">QA539_09415</name>
    <name evidence="6" type="ORF">QA540_09655</name>
    <name evidence="5" type="ORF">QA541_09755</name>
</gene>
<dbReference type="InterPro" id="IPR036779">
    <property type="entry name" value="LysM_dom_sf"/>
</dbReference>
<dbReference type="PANTHER" id="PTHR33734">
    <property type="entry name" value="LYSM DOMAIN-CONTAINING GPI-ANCHORED PROTEIN 2"/>
    <property type="match status" value="1"/>
</dbReference>
<dbReference type="GO" id="GO:0016798">
    <property type="term" value="F:hydrolase activity, acting on glycosyl bonds"/>
    <property type="evidence" value="ECO:0007669"/>
    <property type="project" value="UniProtKB-KW"/>
</dbReference>
<dbReference type="EMBL" id="CP124577">
    <property type="protein sequence ID" value="WZE66470.1"/>
    <property type="molecule type" value="Genomic_DNA"/>
</dbReference>
<evidence type="ECO:0000256" key="3">
    <source>
        <dbReference type="SAM" id="SignalP"/>
    </source>
</evidence>
<feature type="domain" description="LysM" evidence="4">
    <location>
        <begin position="24"/>
        <end position="67"/>
    </location>
</feature>
<accession>A0AAU6RKL6</accession>
<keyword evidence="3" id="KW-0732">Signal</keyword>
<accession>A0AAU6R9N2</accession>
<dbReference type="PANTHER" id="PTHR33734:SF22">
    <property type="entry name" value="MEMBRANE-BOUND LYTIC MUREIN TRANSGLYCOSYLASE D"/>
    <property type="match status" value="1"/>
</dbReference>
<dbReference type="EMBL" id="CP124585">
    <property type="protein sequence ID" value="WZE68610.1"/>
    <property type="molecule type" value="Genomic_DNA"/>
</dbReference>
<dbReference type="Gene3D" id="1.10.530.10">
    <property type="match status" value="1"/>
</dbReference>
<dbReference type="Gene3D" id="3.10.350.10">
    <property type="entry name" value="LysM domain"/>
    <property type="match status" value="2"/>
</dbReference>
<feature type="signal peptide" evidence="3">
    <location>
        <begin position="1"/>
        <end position="21"/>
    </location>
</feature>
<dbReference type="RefSeq" id="WP_283722186.1">
    <property type="nucleotide sequence ID" value="NZ_CP124577.1"/>
</dbReference>
<evidence type="ECO:0000313" key="6">
    <source>
        <dbReference type="EMBL" id="WZE68610.1"/>
    </source>
</evidence>
<protein>
    <submittedName>
        <fullName evidence="7">LysM peptidoglycan-binding domain-containing protein</fullName>
    </submittedName>
</protein>
<dbReference type="Proteomes" id="UP001465447">
    <property type="component" value="Chromosome"/>
</dbReference>
<accession>A0AAU6REQ8</accession>
<evidence type="ECO:0000313" key="8">
    <source>
        <dbReference type="Proteomes" id="UP001465447"/>
    </source>
</evidence>
<dbReference type="InterPro" id="IPR023346">
    <property type="entry name" value="Lysozyme-like_dom_sf"/>
</dbReference>
<dbReference type="Pfam" id="PF01476">
    <property type="entry name" value="LysM"/>
    <property type="match status" value="2"/>
</dbReference>
<reference evidence="7 8" key="1">
    <citation type="submission" date="2023-04" db="EMBL/GenBank/DDBJ databases">
        <title>Macrococci isolated from food, foodproducing animals, and human clinical materials.</title>
        <authorList>
            <person name="Maslanova I."/>
            <person name="Svec P."/>
            <person name="Sedlacek I."/>
            <person name="Novakova D."/>
            <person name="Keller J.E."/>
            <person name="Schwendener S."/>
            <person name="Finstrlova A."/>
            <person name="Botka T."/>
            <person name="Kovarovic V."/>
            <person name="Petras P."/>
            <person name="Perreten V."/>
            <person name="Pantucek R."/>
        </authorList>
    </citation>
    <scope>NUCLEOTIDE SEQUENCE [LARGE SCALE GENOMIC DNA]</scope>
    <source>
        <strain evidence="7 8">CCM 8659</strain>
        <strain evidence="6">NRL/St 13/116</strain>
        <strain evidence="5">NRL/St 21/332</strain>
    </source>
</reference>
<evidence type="ECO:0000256" key="2">
    <source>
        <dbReference type="ARBA" id="ARBA00023295"/>
    </source>
</evidence>
<proteinExistence type="predicted"/>